<sequence length="153" mass="17071">MQVNMSANRTSPALRLLFRRDTNYSSEMGPSDGSYDYFVPHVSLMLLAASLLQHRNKGNDNTSIADSSTLTACYWKIEFSPLAREYNPILEFNIASLWLCKPLRFTKSLRADAVISVLFVNHRESIPRITLGTVVRNGGSVVSGLGYGILDRL</sequence>
<reference evidence="1" key="1">
    <citation type="submission" date="2022-07" db="EMBL/GenBank/DDBJ databases">
        <title>Genome Sequence of Phlebia brevispora.</title>
        <authorList>
            <person name="Buettner E."/>
        </authorList>
    </citation>
    <scope>NUCLEOTIDE SEQUENCE</scope>
    <source>
        <strain evidence="1">MPL23</strain>
    </source>
</reference>
<keyword evidence="2" id="KW-1185">Reference proteome</keyword>
<gene>
    <name evidence="1" type="ORF">NM688_g3726</name>
</gene>
<organism evidence="1 2">
    <name type="scientific">Phlebia brevispora</name>
    <dbReference type="NCBI Taxonomy" id="194682"/>
    <lineage>
        <taxon>Eukaryota</taxon>
        <taxon>Fungi</taxon>
        <taxon>Dikarya</taxon>
        <taxon>Basidiomycota</taxon>
        <taxon>Agaricomycotina</taxon>
        <taxon>Agaricomycetes</taxon>
        <taxon>Polyporales</taxon>
        <taxon>Meruliaceae</taxon>
        <taxon>Phlebia</taxon>
    </lineage>
</organism>
<evidence type="ECO:0000313" key="2">
    <source>
        <dbReference type="Proteomes" id="UP001148662"/>
    </source>
</evidence>
<name>A0ACC1T4W2_9APHY</name>
<proteinExistence type="predicted"/>
<protein>
    <submittedName>
        <fullName evidence="1">Uncharacterized protein</fullName>
    </submittedName>
</protein>
<dbReference type="EMBL" id="JANHOG010000564">
    <property type="protein sequence ID" value="KAJ3553223.1"/>
    <property type="molecule type" value="Genomic_DNA"/>
</dbReference>
<evidence type="ECO:0000313" key="1">
    <source>
        <dbReference type="EMBL" id="KAJ3553223.1"/>
    </source>
</evidence>
<accession>A0ACC1T4W2</accession>
<dbReference type="Proteomes" id="UP001148662">
    <property type="component" value="Unassembled WGS sequence"/>
</dbReference>
<comment type="caution">
    <text evidence="1">The sequence shown here is derived from an EMBL/GenBank/DDBJ whole genome shotgun (WGS) entry which is preliminary data.</text>
</comment>